<evidence type="ECO:0000313" key="2">
    <source>
        <dbReference type="Proteomes" id="UP001176521"/>
    </source>
</evidence>
<protein>
    <submittedName>
        <fullName evidence="1">Uncharacterized protein</fullName>
    </submittedName>
</protein>
<reference evidence="1" key="1">
    <citation type="journal article" date="2023" name="PhytoFront">
        <title>Draft Genome Resources of Seven Strains of Tilletia horrida, Causal Agent of Kernel Smut of Rice.</title>
        <authorList>
            <person name="Khanal S."/>
            <person name="Antony Babu S."/>
            <person name="Zhou X.G."/>
        </authorList>
    </citation>
    <scope>NUCLEOTIDE SEQUENCE</scope>
    <source>
        <strain evidence="1">TX3</strain>
    </source>
</reference>
<dbReference type="AlphaFoldDB" id="A0AAN6G5Q5"/>
<evidence type="ECO:0000313" key="1">
    <source>
        <dbReference type="EMBL" id="KAK0518000.1"/>
    </source>
</evidence>
<proteinExistence type="predicted"/>
<accession>A0AAN6G5Q5</accession>
<name>A0AAN6G5Q5_9BASI</name>
<sequence length="214" mass="23685">MPSPHSAARQVENVIELVERRPNDLNGARGLEPAPPDRQAIRTHLSETHDSFRELLLTSAGQQWTTHSKPWRLRALSPSTILADHGVTTVDHQVLEDLAAIGTQQLQNPDDLLLLPLYDVDFPIQVFGTFERLSRAEGLIQVEAGTIVDAANDKAQGLLEDVPSSARLSQEPSVWRHKMVQMASKIILTVCDTQHLPPICSLQPPNLTLLPDIK</sequence>
<comment type="caution">
    <text evidence="1">The sequence shown here is derived from an EMBL/GenBank/DDBJ whole genome shotgun (WGS) entry which is preliminary data.</text>
</comment>
<organism evidence="1 2">
    <name type="scientific">Tilletia horrida</name>
    <dbReference type="NCBI Taxonomy" id="155126"/>
    <lineage>
        <taxon>Eukaryota</taxon>
        <taxon>Fungi</taxon>
        <taxon>Dikarya</taxon>
        <taxon>Basidiomycota</taxon>
        <taxon>Ustilaginomycotina</taxon>
        <taxon>Exobasidiomycetes</taxon>
        <taxon>Tilletiales</taxon>
        <taxon>Tilletiaceae</taxon>
        <taxon>Tilletia</taxon>
    </lineage>
</organism>
<dbReference type="EMBL" id="JAPDMQ010001479">
    <property type="protein sequence ID" value="KAK0518000.1"/>
    <property type="molecule type" value="Genomic_DNA"/>
</dbReference>
<keyword evidence="2" id="KW-1185">Reference proteome</keyword>
<dbReference type="Proteomes" id="UP001176521">
    <property type="component" value="Unassembled WGS sequence"/>
</dbReference>
<gene>
    <name evidence="1" type="ORF">OC842_007931</name>
</gene>